<dbReference type="GO" id="GO:0005737">
    <property type="term" value="C:cytoplasm"/>
    <property type="evidence" value="ECO:0007669"/>
    <property type="project" value="TreeGrafter"/>
</dbReference>
<dbReference type="GO" id="GO:0003729">
    <property type="term" value="F:mRNA binding"/>
    <property type="evidence" value="ECO:0007669"/>
    <property type="project" value="TreeGrafter"/>
</dbReference>
<dbReference type="InterPro" id="IPR005120">
    <property type="entry name" value="UPF3_dom"/>
</dbReference>
<keyword evidence="3" id="KW-0866">Nonsense-mediated mRNA decay</keyword>
<evidence type="ECO:0000256" key="3">
    <source>
        <dbReference type="ARBA" id="ARBA00023161"/>
    </source>
</evidence>
<feature type="region of interest" description="Disordered" evidence="6">
    <location>
        <begin position="312"/>
        <end position="511"/>
    </location>
</feature>
<dbReference type="Pfam" id="PF03467">
    <property type="entry name" value="Smg4_UPF3"/>
    <property type="match status" value="1"/>
</dbReference>
<feature type="compositionally biased region" description="Low complexity" evidence="6">
    <location>
        <begin position="633"/>
        <end position="651"/>
    </location>
</feature>
<evidence type="ECO:0000256" key="5">
    <source>
        <dbReference type="PROSITE-ProRule" id="PRU00176"/>
    </source>
</evidence>
<evidence type="ECO:0000313" key="9">
    <source>
        <dbReference type="Proteomes" id="UP000028045"/>
    </source>
</evidence>
<feature type="region of interest" description="Disordered" evidence="6">
    <location>
        <begin position="578"/>
        <end position="651"/>
    </location>
</feature>
<feature type="compositionally biased region" description="Basic and acidic residues" evidence="6">
    <location>
        <begin position="272"/>
        <end position="299"/>
    </location>
</feature>
<dbReference type="GO" id="GO:0045727">
    <property type="term" value="P:positive regulation of translation"/>
    <property type="evidence" value="ECO:0007669"/>
    <property type="project" value="TreeGrafter"/>
</dbReference>
<keyword evidence="5" id="KW-0694">RNA-binding</keyword>
<dbReference type="PANTHER" id="PTHR13112">
    <property type="entry name" value="UPF3 REGULATOR OF NONSENSE TRANSCRIPTS-LIKE PROTEIN"/>
    <property type="match status" value="1"/>
</dbReference>
<evidence type="ECO:0000313" key="8">
    <source>
        <dbReference type="EMBL" id="KEY69098.1"/>
    </source>
</evidence>
<feature type="compositionally biased region" description="Basic and acidic residues" evidence="6">
    <location>
        <begin position="365"/>
        <end position="375"/>
    </location>
</feature>
<feature type="compositionally biased region" description="Low complexity" evidence="6">
    <location>
        <begin position="475"/>
        <end position="500"/>
    </location>
</feature>
<dbReference type="OrthoDB" id="18087at2759"/>
<dbReference type="GO" id="GO:0000184">
    <property type="term" value="P:nuclear-transcribed mRNA catabolic process, nonsense-mediated decay"/>
    <property type="evidence" value="ECO:0007669"/>
    <property type="project" value="UniProtKB-KW"/>
</dbReference>
<feature type="region of interest" description="Disordered" evidence="6">
    <location>
        <begin position="242"/>
        <end position="299"/>
    </location>
</feature>
<dbReference type="EMBL" id="KL648548">
    <property type="protein sequence ID" value="KEY69098.1"/>
    <property type="molecule type" value="Genomic_DNA"/>
</dbReference>
<dbReference type="SUPFAM" id="SSF54928">
    <property type="entry name" value="RNA-binding domain, RBD"/>
    <property type="match status" value="2"/>
</dbReference>
<dbReference type="CDD" id="cd12455">
    <property type="entry name" value="RRM_like_Smg4_UPF3"/>
    <property type="match status" value="1"/>
</dbReference>
<dbReference type="InterPro" id="IPR012677">
    <property type="entry name" value="Nucleotide-bd_a/b_plait_sf"/>
</dbReference>
<feature type="compositionally biased region" description="Gly residues" evidence="6">
    <location>
        <begin position="622"/>
        <end position="632"/>
    </location>
</feature>
<feature type="compositionally biased region" description="Low complexity" evidence="6">
    <location>
        <begin position="585"/>
        <end position="615"/>
    </location>
</feature>
<feature type="compositionally biased region" description="Low complexity" evidence="6">
    <location>
        <begin position="312"/>
        <end position="328"/>
    </location>
</feature>
<dbReference type="GO" id="GO:0005730">
    <property type="term" value="C:nucleolus"/>
    <property type="evidence" value="ECO:0007669"/>
    <property type="project" value="TreeGrafter"/>
</dbReference>
<feature type="compositionally biased region" description="Pro residues" evidence="6">
    <location>
        <begin position="437"/>
        <end position="446"/>
    </location>
</feature>
<dbReference type="InterPro" id="IPR035979">
    <property type="entry name" value="RBD_domain_sf"/>
</dbReference>
<keyword evidence="9" id="KW-1185">Reference proteome</keyword>
<sequence length="651" mass="67628">MSDHKPPGDTRRVNGILPSPASQRHEPVKGRASGESGGTGRAGRARGSSEKHGDGGKPTGDSEISKPARVKQQNDGEKMVVRRLPPAMTESEFITILGPEWESGKGKVDWFNYVSGKVSKDPSKPSRPARAYFHLTRKDNIMPLSEVVRNGVWEDAKGTFTNPSLIGPPCLEVALYKKVPSNKKRADTRQGTIDQDPEFMAFLEALANPPLPKEGIDAEQAEDALKVESKITTTPLVEYLKEKKANKTKDAGSQKGTKHGRQESGTSKAKASSKDEDGTKKKGRESKAEKSEKPVKETVKILTKKTAIEQAAEAAKNVAAAQKSSASAPNPPEALKSRRADIAAAARILQRDLGLSPGSAHRRARQDAAKADADTKAGTSKDTAAPATERPISPAPSTESAQQASKTPASSTSKAQGTGRRNRGAKNAEKGKSAENNPPPPSPANPPVILKKKGDNEKTKPAAAASANTQEKPTSKPSSTTSAAPKGGSGKGSSTAQKKATVGGGSATRGFVKHVNASQGVTEALLREALGGFGTITFIEVDKRKGFAYVDFAEHDSLAKAISSSPITVGQGTVQVMERKEKKPAAVPAANPAASPTGAPSGANSDAPADKTNSGRNRRGRGGGGKGAGGGNNATNAQNNTAAAASSKSAG</sequence>
<evidence type="ECO:0000256" key="1">
    <source>
        <dbReference type="ARBA" id="ARBA00004123"/>
    </source>
</evidence>
<keyword evidence="4" id="KW-0539">Nucleus</keyword>
<evidence type="ECO:0000259" key="7">
    <source>
        <dbReference type="PROSITE" id="PS50102"/>
    </source>
</evidence>
<feature type="compositionally biased region" description="Low complexity" evidence="6">
    <location>
        <begin position="400"/>
        <end position="416"/>
    </location>
</feature>
<dbReference type="InterPro" id="IPR039722">
    <property type="entry name" value="Upf3"/>
</dbReference>
<gene>
    <name evidence="8" type="ORF">S7711_09375</name>
</gene>
<accession>A0A084AUW9</accession>
<evidence type="ECO:0000256" key="6">
    <source>
        <dbReference type="SAM" id="MobiDB-lite"/>
    </source>
</evidence>
<dbReference type="Proteomes" id="UP000028045">
    <property type="component" value="Unassembled WGS sequence"/>
</dbReference>
<comment type="similarity">
    <text evidence="2">Belongs to the RENT3 family.</text>
</comment>
<dbReference type="PANTHER" id="PTHR13112:SF0">
    <property type="entry name" value="FI21285P1"/>
    <property type="match status" value="1"/>
</dbReference>
<feature type="compositionally biased region" description="Basic and acidic residues" evidence="6">
    <location>
        <begin position="242"/>
        <end position="252"/>
    </location>
</feature>
<dbReference type="InterPro" id="IPR000504">
    <property type="entry name" value="RRM_dom"/>
</dbReference>
<proteinExistence type="inferred from homology"/>
<feature type="compositionally biased region" description="Basic and acidic residues" evidence="6">
    <location>
        <begin position="1"/>
        <end position="12"/>
    </location>
</feature>
<dbReference type="Gene3D" id="3.30.70.330">
    <property type="match status" value="2"/>
</dbReference>
<feature type="domain" description="RRM" evidence="7">
    <location>
        <begin position="508"/>
        <end position="581"/>
    </location>
</feature>
<reference evidence="8 9" key="1">
    <citation type="journal article" date="2014" name="BMC Genomics">
        <title>Comparative genome sequencing reveals chemotype-specific gene clusters in the toxigenic black mold Stachybotrys.</title>
        <authorList>
            <person name="Semeiks J."/>
            <person name="Borek D."/>
            <person name="Otwinowski Z."/>
            <person name="Grishin N.V."/>
        </authorList>
    </citation>
    <scope>NUCLEOTIDE SEQUENCE [LARGE SCALE GENOMIC DNA]</scope>
    <source>
        <strain evidence="9">CBS 109288 / IBT 7711</strain>
    </source>
</reference>
<organism evidence="8 9">
    <name type="scientific">Stachybotrys chartarum (strain CBS 109288 / IBT 7711)</name>
    <name type="common">Toxic black mold</name>
    <name type="synonym">Stilbospora chartarum</name>
    <dbReference type="NCBI Taxonomy" id="1280523"/>
    <lineage>
        <taxon>Eukaryota</taxon>
        <taxon>Fungi</taxon>
        <taxon>Dikarya</taxon>
        <taxon>Ascomycota</taxon>
        <taxon>Pezizomycotina</taxon>
        <taxon>Sordariomycetes</taxon>
        <taxon>Hypocreomycetidae</taxon>
        <taxon>Hypocreales</taxon>
        <taxon>Stachybotryaceae</taxon>
        <taxon>Stachybotrys</taxon>
    </lineage>
</organism>
<name>A0A084AUW9_STACB</name>
<dbReference type="HOGENOM" id="CLU_018549_0_0_1"/>
<feature type="compositionally biased region" description="Low complexity" evidence="6">
    <location>
        <begin position="342"/>
        <end position="353"/>
    </location>
</feature>
<feature type="region of interest" description="Disordered" evidence="6">
    <location>
        <begin position="1"/>
        <end position="78"/>
    </location>
</feature>
<dbReference type="AlphaFoldDB" id="A0A084AUW9"/>
<dbReference type="PROSITE" id="PS50102">
    <property type="entry name" value="RRM"/>
    <property type="match status" value="1"/>
</dbReference>
<dbReference type="Pfam" id="PF00076">
    <property type="entry name" value="RRM_1"/>
    <property type="match status" value="1"/>
</dbReference>
<dbReference type="SMART" id="SM00360">
    <property type="entry name" value="RRM"/>
    <property type="match status" value="1"/>
</dbReference>
<protein>
    <recommendedName>
        <fullName evidence="7">RRM domain-containing protein</fullName>
    </recommendedName>
</protein>
<comment type="subcellular location">
    <subcellularLocation>
        <location evidence="1">Nucleus</location>
    </subcellularLocation>
</comment>
<feature type="compositionally biased region" description="Low complexity" evidence="6">
    <location>
        <begin position="376"/>
        <end position="385"/>
    </location>
</feature>
<evidence type="ECO:0000256" key="2">
    <source>
        <dbReference type="ARBA" id="ARBA00005991"/>
    </source>
</evidence>
<evidence type="ECO:0000256" key="4">
    <source>
        <dbReference type="ARBA" id="ARBA00023242"/>
    </source>
</evidence>